<keyword evidence="9" id="KW-1185">Reference proteome</keyword>
<comment type="subcellular location">
    <subcellularLocation>
        <location evidence="1">Membrane</location>
        <topology evidence="1">Multi-pass membrane protein</topology>
    </subcellularLocation>
</comment>
<feature type="transmembrane region" description="Helical" evidence="7">
    <location>
        <begin position="119"/>
        <end position="138"/>
    </location>
</feature>
<evidence type="ECO:0000256" key="4">
    <source>
        <dbReference type="ARBA" id="ARBA00022692"/>
    </source>
</evidence>
<dbReference type="GO" id="GO:0015606">
    <property type="term" value="F:spermidine transmembrane transporter activity"/>
    <property type="evidence" value="ECO:0007669"/>
    <property type="project" value="TreeGrafter"/>
</dbReference>
<sequence>MLTNAVTYGVTAATLVGVAAYAIIVSRRMEVNTIKNFVSAKHSMNVLRLAWCFFAATTGSWTLFSFPEIGVDAGSWGVLGYMLSGVCGMLVLAIVGPYTRSALGDTVTMTDVVAHRFGFIMQVYIGFISVVFQFTILASEFTCVAQLTTMLSPDAHPLISILMVAFLTNLYLLIGGLRASLATDVWQGIGVIALMGVVGIAMCFHVSIPEGAWKKTNIAAFTSEGFETLVTLVIAVTASNLFFTGFWQRVYAAYDDCTLRKAAFLASGIIAVFTVALAVAGMVSYLAYPDGVLFFAILIDMGRGWQVLMVIVIAMMSSGVCDSIQIGIAAELNTCFPKLSLLSARIICALLNVPAVVIGYQQYDIFSISLVADLLCTAAVGPMLLATWKRATRTGALAGSIAGLLTIFVCGVVAQGKFVGGFNWFVLPEGLYSRNSMITFIVTLIIPPAVTVGVSLLTKSSDSNLANDSSYLLEHSPNEPRTSVKSVH</sequence>
<dbReference type="EMBL" id="NBNE01006849">
    <property type="protein sequence ID" value="OWZ01433.1"/>
    <property type="molecule type" value="Genomic_DNA"/>
</dbReference>
<feature type="transmembrane region" description="Helical" evidence="7">
    <location>
        <begin position="342"/>
        <end position="360"/>
    </location>
</feature>
<keyword evidence="3" id="KW-0813">Transport</keyword>
<feature type="transmembrane region" description="Helical" evidence="7">
    <location>
        <begin position="436"/>
        <end position="457"/>
    </location>
</feature>
<evidence type="ECO:0000313" key="8">
    <source>
        <dbReference type="EMBL" id="OWZ01433.1"/>
    </source>
</evidence>
<feature type="transmembrane region" description="Helical" evidence="7">
    <location>
        <begin position="228"/>
        <end position="250"/>
    </location>
</feature>
<name>A0A225V7T6_9STRA</name>
<dbReference type="Gene3D" id="1.20.1730.10">
    <property type="entry name" value="Sodium/glucose cotransporter"/>
    <property type="match status" value="1"/>
</dbReference>
<evidence type="ECO:0000256" key="2">
    <source>
        <dbReference type="ARBA" id="ARBA00006434"/>
    </source>
</evidence>
<feature type="transmembrane region" description="Helical" evidence="7">
    <location>
        <begin position="366"/>
        <end position="388"/>
    </location>
</feature>
<feature type="transmembrane region" description="Helical" evidence="7">
    <location>
        <begin position="307"/>
        <end position="330"/>
    </location>
</feature>
<comment type="caution">
    <text evidence="8">The sequence shown here is derived from an EMBL/GenBank/DDBJ whole genome shotgun (WGS) entry which is preliminary data.</text>
</comment>
<dbReference type="PANTHER" id="PTHR48086">
    <property type="entry name" value="SODIUM/PROLINE SYMPORTER-RELATED"/>
    <property type="match status" value="1"/>
</dbReference>
<proteinExistence type="inferred from homology"/>
<evidence type="ECO:0000313" key="9">
    <source>
        <dbReference type="Proteomes" id="UP000198211"/>
    </source>
</evidence>
<organism evidence="8 9">
    <name type="scientific">Phytophthora megakarya</name>
    <dbReference type="NCBI Taxonomy" id="4795"/>
    <lineage>
        <taxon>Eukaryota</taxon>
        <taxon>Sar</taxon>
        <taxon>Stramenopiles</taxon>
        <taxon>Oomycota</taxon>
        <taxon>Peronosporomycetes</taxon>
        <taxon>Peronosporales</taxon>
        <taxon>Peronosporaceae</taxon>
        <taxon>Phytophthora</taxon>
    </lineage>
</organism>
<feature type="transmembrane region" description="Helical" evidence="7">
    <location>
        <begin position="6"/>
        <end position="25"/>
    </location>
</feature>
<feature type="transmembrane region" description="Helical" evidence="7">
    <location>
        <begin position="395"/>
        <end position="416"/>
    </location>
</feature>
<reference evidence="9" key="1">
    <citation type="submission" date="2017-03" db="EMBL/GenBank/DDBJ databases">
        <title>Phytopthora megakarya and P. palmivora, two closely related causual agents of cacao black pod achieved similar genome size and gene model numbers by different mechanisms.</title>
        <authorList>
            <person name="Ali S."/>
            <person name="Shao J."/>
            <person name="Larry D.J."/>
            <person name="Kronmiller B."/>
            <person name="Shen D."/>
            <person name="Strem M.D."/>
            <person name="Melnick R.L."/>
            <person name="Guiltinan M.J."/>
            <person name="Tyler B.M."/>
            <person name="Meinhardt L.W."/>
            <person name="Bailey B.A."/>
        </authorList>
    </citation>
    <scope>NUCLEOTIDE SEQUENCE [LARGE SCALE GENOMIC DNA]</scope>
    <source>
        <strain evidence="9">zdho120</strain>
    </source>
</reference>
<comment type="similarity">
    <text evidence="2">Belongs to the sodium:solute symporter (SSF) (TC 2.A.21) family.</text>
</comment>
<feature type="transmembrane region" description="Helical" evidence="7">
    <location>
        <begin position="46"/>
        <end position="66"/>
    </location>
</feature>
<dbReference type="InterPro" id="IPR050277">
    <property type="entry name" value="Sodium:Solute_Symporter"/>
</dbReference>
<keyword evidence="4 7" id="KW-0812">Transmembrane</keyword>
<protein>
    <recommendedName>
        <fullName evidence="10">Solute:Sodium Symporter (SSS) protein</fullName>
    </recommendedName>
</protein>
<evidence type="ECO:0000256" key="5">
    <source>
        <dbReference type="ARBA" id="ARBA00022989"/>
    </source>
</evidence>
<dbReference type="STRING" id="4795.A0A225V7T6"/>
<keyword evidence="6 7" id="KW-0472">Membrane</keyword>
<accession>A0A225V7T6</accession>
<dbReference type="PANTHER" id="PTHR48086:SF10">
    <property type="entry name" value="AGR155CP"/>
    <property type="match status" value="1"/>
</dbReference>
<feature type="transmembrane region" description="Helical" evidence="7">
    <location>
        <begin position="78"/>
        <end position="98"/>
    </location>
</feature>
<feature type="transmembrane region" description="Helical" evidence="7">
    <location>
        <begin position="158"/>
        <end position="177"/>
    </location>
</feature>
<evidence type="ECO:0000256" key="7">
    <source>
        <dbReference type="SAM" id="Phobius"/>
    </source>
</evidence>
<dbReference type="InterPro" id="IPR001734">
    <property type="entry name" value="Na/solute_symporter"/>
</dbReference>
<dbReference type="GO" id="GO:0005886">
    <property type="term" value="C:plasma membrane"/>
    <property type="evidence" value="ECO:0007669"/>
    <property type="project" value="TreeGrafter"/>
</dbReference>
<evidence type="ECO:0008006" key="10">
    <source>
        <dbReference type="Google" id="ProtNLM"/>
    </source>
</evidence>
<dbReference type="Proteomes" id="UP000198211">
    <property type="component" value="Unassembled WGS sequence"/>
</dbReference>
<evidence type="ECO:0000256" key="1">
    <source>
        <dbReference type="ARBA" id="ARBA00004141"/>
    </source>
</evidence>
<dbReference type="OrthoDB" id="6132759at2759"/>
<evidence type="ECO:0000256" key="6">
    <source>
        <dbReference type="ARBA" id="ARBA00023136"/>
    </source>
</evidence>
<dbReference type="AlphaFoldDB" id="A0A225V7T6"/>
<feature type="transmembrane region" description="Helical" evidence="7">
    <location>
        <begin position="189"/>
        <end position="208"/>
    </location>
</feature>
<keyword evidence="5 7" id="KW-1133">Transmembrane helix</keyword>
<gene>
    <name evidence="8" type="ORF">PHMEG_00027177</name>
</gene>
<dbReference type="PROSITE" id="PS50283">
    <property type="entry name" value="NA_SOLUT_SYMP_3"/>
    <property type="match status" value="1"/>
</dbReference>
<dbReference type="InterPro" id="IPR038377">
    <property type="entry name" value="Na/Glc_symporter_sf"/>
</dbReference>
<evidence type="ECO:0000256" key="3">
    <source>
        <dbReference type="ARBA" id="ARBA00022448"/>
    </source>
</evidence>
<feature type="transmembrane region" description="Helical" evidence="7">
    <location>
        <begin position="262"/>
        <end position="287"/>
    </location>
</feature>